<dbReference type="EMBL" id="PJZH01000035">
    <property type="protein sequence ID" value="PLR30086.1"/>
    <property type="molecule type" value="Genomic_DNA"/>
</dbReference>
<protein>
    <submittedName>
        <fullName evidence="3">Uncharacterized protein</fullName>
    </submittedName>
</protein>
<evidence type="ECO:0000256" key="1">
    <source>
        <dbReference type="SAM" id="MobiDB-lite"/>
    </source>
</evidence>
<evidence type="ECO:0000313" key="4">
    <source>
        <dbReference type="Proteomes" id="UP000234503"/>
    </source>
</evidence>
<dbReference type="OrthoDB" id="7066491at2"/>
<comment type="caution">
    <text evidence="3">The sequence shown here is derived from an EMBL/GenBank/DDBJ whole genome shotgun (WGS) entry which is preliminary data.</text>
</comment>
<evidence type="ECO:0000256" key="2">
    <source>
        <dbReference type="SAM" id="Phobius"/>
    </source>
</evidence>
<dbReference type="AlphaFoldDB" id="A0A2N5DTU8"/>
<dbReference type="Proteomes" id="UP000234503">
    <property type="component" value="Unassembled WGS sequence"/>
</dbReference>
<proteinExistence type="predicted"/>
<name>A0A2N5DTU8_9GAMM</name>
<gene>
    <name evidence="3" type="ORF">CYR32_19425</name>
</gene>
<keyword evidence="4" id="KW-1185">Reference proteome</keyword>
<dbReference type="RefSeq" id="WP_101826770.1">
    <property type="nucleotide sequence ID" value="NZ_PJZH01000035.1"/>
</dbReference>
<keyword evidence="2" id="KW-0472">Membrane</keyword>
<sequence>MTRRAGNAGDRRLGNKKVKDKYTQPDGSWQTEQQQAQAALEAHFSRKPRLTPPLKRWEEDLPENQAEQKVPGQLIWANEINRVWMEIPRYENIMWGGGWVSMISSFIPCLLFLYSIFFPLQIP</sequence>
<accession>A0A2N5DTU8</accession>
<reference evidence="3 4" key="1">
    <citation type="submission" date="2017-12" db="EMBL/GenBank/DDBJ databases">
        <title>Characterization of six clinical isolates of Enterochimera gen. nov., a novel genus of the Yersiniaciae family and the three species Enterochimera arupensis sp. nov., Enterochimera coloradensis sp. nov, and Enterochimera californica sp. nov.</title>
        <authorList>
            <person name="Rossi A."/>
            <person name="Fisher M."/>
        </authorList>
    </citation>
    <scope>NUCLEOTIDE SEQUENCE [LARGE SCALE GENOMIC DNA]</scope>
    <source>
        <strain evidence="4">2016-Iso4</strain>
    </source>
</reference>
<keyword evidence="2" id="KW-1133">Transmembrane helix</keyword>
<organism evidence="3 4">
    <name type="scientific">Chimaeribacter coloradensis</name>
    <dbReference type="NCBI Taxonomy" id="2060068"/>
    <lineage>
        <taxon>Bacteria</taxon>
        <taxon>Pseudomonadati</taxon>
        <taxon>Pseudomonadota</taxon>
        <taxon>Gammaproteobacteria</taxon>
        <taxon>Enterobacterales</taxon>
        <taxon>Yersiniaceae</taxon>
        <taxon>Chimaeribacter</taxon>
    </lineage>
</organism>
<evidence type="ECO:0000313" key="3">
    <source>
        <dbReference type="EMBL" id="PLR30086.1"/>
    </source>
</evidence>
<feature type="transmembrane region" description="Helical" evidence="2">
    <location>
        <begin position="93"/>
        <end position="117"/>
    </location>
</feature>
<keyword evidence="2" id="KW-0812">Transmembrane</keyword>
<feature type="region of interest" description="Disordered" evidence="1">
    <location>
        <begin position="1"/>
        <end position="34"/>
    </location>
</feature>